<name>Q4N852_THEPA</name>
<proteinExistence type="predicted"/>
<feature type="compositionally biased region" description="Polar residues" evidence="1">
    <location>
        <begin position="314"/>
        <end position="327"/>
    </location>
</feature>
<dbReference type="InterPro" id="IPR007480">
    <property type="entry name" value="DUF529"/>
</dbReference>
<dbReference type="AlphaFoldDB" id="Q4N852"/>
<evidence type="ECO:0000256" key="1">
    <source>
        <dbReference type="SAM" id="MobiDB-lite"/>
    </source>
</evidence>
<organism evidence="3 4">
    <name type="scientific">Theileria parva</name>
    <name type="common">East coast fever infection agent</name>
    <dbReference type="NCBI Taxonomy" id="5875"/>
    <lineage>
        <taxon>Eukaryota</taxon>
        <taxon>Sar</taxon>
        <taxon>Alveolata</taxon>
        <taxon>Apicomplexa</taxon>
        <taxon>Aconoidasida</taxon>
        <taxon>Piroplasmida</taxon>
        <taxon>Theileriidae</taxon>
        <taxon>Theileria</taxon>
    </lineage>
</organism>
<keyword evidence="4" id="KW-1185">Reference proteome</keyword>
<evidence type="ECO:0000313" key="3">
    <source>
        <dbReference type="EMBL" id="EAN33856.1"/>
    </source>
</evidence>
<accession>Q4N852</accession>
<feature type="region of interest" description="Disordered" evidence="1">
    <location>
        <begin position="264"/>
        <end position="372"/>
    </location>
</feature>
<feature type="signal peptide" evidence="2">
    <location>
        <begin position="1"/>
        <end position="23"/>
    </location>
</feature>
<reference evidence="3 4" key="1">
    <citation type="journal article" date="2005" name="Science">
        <title>Genome sequence of Theileria parva, a bovine pathogen that transforms lymphocytes.</title>
        <authorList>
            <person name="Gardner M.J."/>
            <person name="Bishop R."/>
            <person name="Shah T."/>
            <person name="de Villiers E.P."/>
            <person name="Carlton J.M."/>
            <person name="Hall N."/>
            <person name="Ren Q."/>
            <person name="Paulsen I.T."/>
            <person name="Pain A."/>
            <person name="Berriman M."/>
            <person name="Wilson R.J.M."/>
            <person name="Sato S."/>
            <person name="Ralph S.A."/>
            <person name="Mann D.J."/>
            <person name="Xiong Z."/>
            <person name="Shallom S.J."/>
            <person name="Weidman J."/>
            <person name="Jiang L."/>
            <person name="Lynn J."/>
            <person name="Weaver B."/>
            <person name="Shoaibi A."/>
            <person name="Domingo A.R."/>
            <person name="Wasawo D."/>
            <person name="Crabtree J."/>
            <person name="Wortman J.R."/>
            <person name="Haas B."/>
            <person name="Angiuoli S.V."/>
            <person name="Creasy T.H."/>
            <person name="Lu C."/>
            <person name="Suh B."/>
            <person name="Silva J.C."/>
            <person name="Utterback T.R."/>
            <person name="Feldblyum T.V."/>
            <person name="Pertea M."/>
            <person name="Allen J."/>
            <person name="Nierman W.C."/>
            <person name="Taracha E.L.N."/>
            <person name="Salzberg S.L."/>
            <person name="White O.R."/>
            <person name="Fitzhugh H.A."/>
            <person name="Morzaria S."/>
            <person name="Venter J.C."/>
            <person name="Fraser C.M."/>
            <person name="Nene V."/>
        </authorList>
    </citation>
    <scope>NUCLEOTIDE SEQUENCE [LARGE SCALE GENOMIC DNA]</scope>
    <source>
        <strain evidence="3 4">Muguga</strain>
    </source>
</reference>
<gene>
    <name evidence="3" type="ordered locus">TP01_0618</name>
</gene>
<feature type="compositionally biased region" description="Low complexity" evidence="1">
    <location>
        <begin position="342"/>
        <end position="352"/>
    </location>
</feature>
<dbReference type="Proteomes" id="UP000001949">
    <property type="component" value="Unassembled WGS sequence"/>
</dbReference>
<dbReference type="VEuPathDB" id="PiroplasmaDB:TpMuguga_01g00618"/>
<dbReference type="EMBL" id="AAGK01000001">
    <property type="protein sequence ID" value="EAN33856.1"/>
    <property type="molecule type" value="Genomic_DNA"/>
</dbReference>
<dbReference type="Pfam" id="PF04385">
    <property type="entry name" value="FAINT"/>
    <property type="match status" value="1"/>
</dbReference>
<sequence length="372" mass="42247">MATLKLSHVLFTLFLYHIKIVFSNLLDLDNIAGSGYNIVQTSERGITKLMIFSTQEKKITVIYNKEKLIWKGHPGEYTKCFTIYKFEMSNIGLASLEILNPEFENIKYFRSHNLIYKPINQETFEAQLEELTKYSNEFSTTGPRPSGQKPPILSERIPGHPRPGKVPATRKKRKPTSSYNYGKRRKRGLIKEAQTETDSSKAAEQIKTKPIDSGNLEPEHVSVALSSDDDDEPTKEQTSQLIRQKLREKIQKKQLKAEVFEKLKKKIKDKSQETKTVSETETDSSTKPKSKPLEPEIIESQSSSDSDMDVDESTGPQVIQSDATTQTDTHESQNSETQTVIQTSSTETQTKTQNDDRGPSTLPIKKRPYKPD</sequence>
<keyword evidence="2" id="KW-0732">Signal</keyword>
<dbReference type="RefSeq" id="XP_766139.1">
    <property type="nucleotide sequence ID" value="XM_761046.1"/>
</dbReference>
<dbReference type="GeneID" id="3503539"/>
<feature type="compositionally biased region" description="Basic and acidic residues" evidence="1">
    <location>
        <begin position="189"/>
        <end position="210"/>
    </location>
</feature>
<feature type="region of interest" description="Disordered" evidence="1">
    <location>
        <begin position="136"/>
        <end position="245"/>
    </location>
</feature>
<dbReference type="KEGG" id="tpv:TP01_0618"/>
<dbReference type="InParanoid" id="Q4N852"/>
<feature type="chain" id="PRO_5004241668" evidence="2">
    <location>
        <begin position="24"/>
        <end position="372"/>
    </location>
</feature>
<protein>
    <submittedName>
        <fullName evidence="3">Tash1 protein, putative</fullName>
    </submittedName>
</protein>
<evidence type="ECO:0000256" key="2">
    <source>
        <dbReference type="SAM" id="SignalP"/>
    </source>
</evidence>
<feature type="compositionally biased region" description="Basic and acidic residues" evidence="1">
    <location>
        <begin position="269"/>
        <end position="278"/>
    </location>
</feature>
<comment type="caution">
    <text evidence="3">The sequence shown here is derived from an EMBL/GenBank/DDBJ whole genome shotgun (WGS) entry which is preliminary data.</text>
</comment>
<evidence type="ECO:0000313" key="4">
    <source>
        <dbReference type="Proteomes" id="UP000001949"/>
    </source>
</evidence>